<feature type="region of interest" description="Disordered" evidence="1">
    <location>
        <begin position="15"/>
        <end position="37"/>
    </location>
</feature>
<accession>A0A4Y7I8F9</accession>
<dbReference type="Gramene" id="RZC43699">
    <property type="protein sequence ID" value="RZC43699"/>
    <property type="gene ID" value="C5167_036648"/>
</dbReference>
<reference evidence="2 3" key="1">
    <citation type="journal article" date="2018" name="Science">
        <title>The opium poppy genome and morphinan production.</title>
        <authorList>
            <person name="Guo L."/>
            <person name="Winzer T."/>
            <person name="Yang X."/>
            <person name="Li Y."/>
            <person name="Ning Z."/>
            <person name="He Z."/>
            <person name="Teodor R."/>
            <person name="Lu Y."/>
            <person name="Bowser T.A."/>
            <person name="Graham I.A."/>
            <person name="Ye K."/>
        </authorList>
    </citation>
    <scope>NUCLEOTIDE SEQUENCE [LARGE SCALE GENOMIC DNA]</scope>
    <source>
        <strain evidence="3">cv. HN1</strain>
        <tissue evidence="2">Leaves</tissue>
    </source>
</reference>
<dbReference type="EMBL" id="CM010715">
    <property type="protein sequence ID" value="RZC43699.1"/>
    <property type="molecule type" value="Genomic_DNA"/>
</dbReference>
<evidence type="ECO:0000256" key="1">
    <source>
        <dbReference type="SAM" id="MobiDB-lite"/>
    </source>
</evidence>
<protein>
    <submittedName>
        <fullName evidence="2">Uncharacterized protein</fullName>
    </submittedName>
</protein>
<evidence type="ECO:0000313" key="2">
    <source>
        <dbReference type="EMBL" id="RZC43699.1"/>
    </source>
</evidence>
<gene>
    <name evidence="2" type="ORF">C5167_036648</name>
</gene>
<dbReference type="AlphaFoldDB" id="A0A4Y7I8F9"/>
<feature type="non-terminal residue" evidence="2">
    <location>
        <position position="1"/>
    </location>
</feature>
<dbReference type="Proteomes" id="UP000316621">
    <property type="component" value="Chromosome 1"/>
</dbReference>
<sequence>PIKIQFPVADLTLLPPPPPFDHKSNPELKVQVSAALQ</sequence>
<evidence type="ECO:0000313" key="3">
    <source>
        <dbReference type="Proteomes" id="UP000316621"/>
    </source>
</evidence>
<proteinExistence type="predicted"/>
<name>A0A4Y7I8F9_PAPSO</name>
<organism evidence="2 3">
    <name type="scientific">Papaver somniferum</name>
    <name type="common">Opium poppy</name>
    <dbReference type="NCBI Taxonomy" id="3469"/>
    <lineage>
        <taxon>Eukaryota</taxon>
        <taxon>Viridiplantae</taxon>
        <taxon>Streptophyta</taxon>
        <taxon>Embryophyta</taxon>
        <taxon>Tracheophyta</taxon>
        <taxon>Spermatophyta</taxon>
        <taxon>Magnoliopsida</taxon>
        <taxon>Ranunculales</taxon>
        <taxon>Papaveraceae</taxon>
        <taxon>Papaveroideae</taxon>
        <taxon>Papaver</taxon>
    </lineage>
</organism>
<keyword evidence="3" id="KW-1185">Reference proteome</keyword>